<evidence type="ECO:0000256" key="1">
    <source>
        <dbReference type="ARBA" id="ARBA00022617"/>
    </source>
</evidence>
<evidence type="ECO:0000259" key="5">
    <source>
        <dbReference type="PROSITE" id="PS51007"/>
    </source>
</evidence>
<dbReference type="SUPFAM" id="SSF46626">
    <property type="entry name" value="Cytochrome c"/>
    <property type="match status" value="1"/>
</dbReference>
<dbReference type="GO" id="GO:0020037">
    <property type="term" value="F:heme binding"/>
    <property type="evidence" value="ECO:0007669"/>
    <property type="project" value="InterPro"/>
</dbReference>
<dbReference type="PROSITE" id="PS51257">
    <property type="entry name" value="PROKAR_LIPOPROTEIN"/>
    <property type="match status" value="1"/>
</dbReference>
<name>A0A1H7G0B5_9FLAO</name>
<dbReference type="Proteomes" id="UP000198990">
    <property type="component" value="Unassembled WGS sequence"/>
</dbReference>
<gene>
    <name evidence="6" type="ORF">SAMN04488008_101255</name>
</gene>
<proteinExistence type="predicted"/>
<keyword evidence="3 4" id="KW-0408">Iron</keyword>
<dbReference type="InterPro" id="IPR021796">
    <property type="entry name" value="Tll0287-like_dom"/>
</dbReference>
<protein>
    <submittedName>
        <fullName evidence="6">Cytochrome c</fullName>
    </submittedName>
</protein>
<keyword evidence="2 4" id="KW-0479">Metal-binding</keyword>
<reference evidence="7" key="1">
    <citation type="submission" date="2016-10" db="EMBL/GenBank/DDBJ databases">
        <authorList>
            <person name="Varghese N."/>
            <person name="Submissions S."/>
        </authorList>
    </citation>
    <scope>NUCLEOTIDE SEQUENCE [LARGE SCALE GENOMIC DNA]</scope>
    <source>
        <strain evidence="7">DSM 16471</strain>
    </source>
</reference>
<dbReference type="InterPro" id="IPR009056">
    <property type="entry name" value="Cyt_c-like_dom"/>
</dbReference>
<evidence type="ECO:0000256" key="2">
    <source>
        <dbReference type="ARBA" id="ARBA00022723"/>
    </source>
</evidence>
<dbReference type="Pfam" id="PF11845">
    <property type="entry name" value="Tll0287-like"/>
    <property type="match status" value="1"/>
</dbReference>
<dbReference type="Pfam" id="PF00034">
    <property type="entry name" value="Cytochrom_C"/>
    <property type="match status" value="1"/>
</dbReference>
<dbReference type="RefSeq" id="WP_091618941.1">
    <property type="nucleotide sequence ID" value="NZ_FNZN01000001.1"/>
</dbReference>
<evidence type="ECO:0000313" key="6">
    <source>
        <dbReference type="EMBL" id="SEK31571.1"/>
    </source>
</evidence>
<dbReference type="PROSITE" id="PS51007">
    <property type="entry name" value="CYTC"/>
    <property type="match status" value="1"/>
</dbReference>
<dbReference type="GO" id="GO:0046872">
    <property type="term" value="F:metal ion binding"/>
    <property type="evidence" value="ECO:0007669"/>
    <property type="project" value="UniProtKB-KW"/>
</dbReference>
<evidence type="ECO:0000313" key="7">
    <source>
        <dbReference type="Proteomes" id="UP000198990"/>
    </source>
</evidence>
<dbReference type="GO" id="GO:0009055">
    <property type="term" value="F:electron transfer activity"/>
    <property type="evidence" value="ECO:0007669"/>
    <property type="project" value="InterPro"/>
</dbReference>
<feature type="domain" description="Cytochrome c" evidence="5">
    <location>
        <begin position="38"/>
        <end position="135"/>
    </location>
</feature>
<sequence length="335" mass="38770">MKNALLILSVMLMVSCKDSPNSKFKVIAENESDAETQQPANEGKKLLEAKCYVCHNPESDENNALAPPMAAIKARYSKDHSTKESFSDAIWNFVEKPTNEKVKMKGALNRFGLMPFQSFDEKEIRKISDYIFDYQIEEPEWFKQHWEQNHGEKNYHQKGKKMNGNFNMSKENLMERGMTYAQSTQKVLGKNLMLTLQKNGAVKAVEFCNERAYPITDSMAIIHNAKIRRVTDKPRNLENQANEKELEYIEFFKSKIKNKETYEPILISENGTTHFYSPIETNTMCLNCHGTPITNIDPMVTQIINDKYPYDKAIGYKENEVRGIWSITFNDEKNK</sequence>
<dbReference type="Gene3D" id="1.10.760.10">
    <property type="entry name" value="Cytochrome c-like domain"/>
    <property type="match status" value="1"/>
</dbReference>
<keyword evidence="1 4" id="KW-0349">Heme</keyword>
<dbReference type="AlphaFoldDB" id="A0A1H7G0B5"/>
<accession>A0A1H7G0B5</accession>
<dbReference type="InterPro" id="IPR036909">
    <property type="entry name" value="Cyt_c-like_dom_sf"/>
</dbReference>
<keyword evidence="7" id="KW-1185">Reference proteome</keyword>
<evidence type="ECO:0000256" key="3">
    <source>
        <dbReference type="ARBA" id="ARBA00023004"/>
    </source>
</evidence>
<dbReference type="EMBL" id="FNZN01000001">
    <property type="protein sequence ID" value="SEK31571.1"/>
    <property type="molecule type" value="Genomic_DNA"/>
</dbReference>
<dbReference type="STRING" id="228957.SAMN04488008_101255"/>
<dbReference type="OrthoDB" id="1494333at2"/>
<evidence type="ECO:0000256" key="4">
    <source>
        <dbReference type="PROSITE-ProRule" id="PRU00433"/>
    </source>
</evidence>
<organism evidence="6 7">
    <name type="scientific">Maribacter orientalis</name>
    <dbReference type="NCBI Taxonomy" id="228957"/>
    <lineage>
        <taxon>Bacteria</taxon>
        <taxon>Pseudomonadati</taxon>
        <taxon>Bacteroidota</taxon>
        <taxon>Flavobacteriia</taxon>
        <taxon>Flavobacteriales</taxon>
        <taxon>Flavobacteriaceae</taxon>
        <taxon>Maribacter</taxon>
    </lineage>
</organism>